<name>A0ABS5APS7_9PSEU</name>
<comment type="caution">
    <text evidence="1">The sequence shown here is derived from an EMBL/GenBank/DDBJ whole genome shotgun (WGS) entry which is preliminary data.</text>
</comment>
<dbReference type="EMBL" id="JAGIOO010000001">
    <property type="protein sequence ID" value="MBP2477685.1"/>
    <property type="molecule type" value="Genomic_DNA"/>
</dbReference>
<evidence type="ECO:0000313" key="2">
    <source>
        <dbReference type="Proteomes" id="UP001519363"/>
    </source>
</evidence>
<proteinExistence type="predicted"/>
<keyword evidence="2" id="KW-1185">Reference proteome</keyword>
<reference evidence="1 2" key="1">
    <citation type="submission" date="2021-03" db="EMBL/GenBank/DDBJ databases">
        <title>Sequencing the genomes of 1000 actinobacteria strains.</title>
        <authorList>
            <person name="Klenk H.-P."/>
        </authorList>
    </citation>
    <scope>NUCLEOTIDE SEQUENCE [LARGE SCALE GENOMIC DNA]</scope>
    <source>
        <strain evidence="1 2">DSM 44580</strain>
    </source>
</reference>
<gene>
    <name evidence="1" type="ORF">JOF53_006557</name>
</gene>
<protein>
    <recommendedName>
        <fullName evidence="3">DUF4230 domain-containing protein</fullName>
    </recommendedName>
</protein>
<evidence type="ECO:0000313" key="1">
    <source>
        <dbReference type="EMBL" id="MBP2477685.1"/>
    </source>
</evidence>
<dbReference type="RefSeq" id="WP_143342847.1">
    <property type="nucleotide sequence ID" value="NZ_JAGIOO010000001.1"/>
</dbReference>
<evidence type="ECO:0008006" key="3">
    <source>
        <dbReference type="Google" id="ProtNLM"/>
    </source>
</evidence>
<accession>A0ABS5APS7</accession>
<sequence>MLTVIFATCVVVTARGQARSRRAEQAAATTAAELLQHVSEFHFDVVAHDADTSFLEPHGVRVTRQGLFENNGYRWKITYRSRVFSAQGESYSLHELHAQIDELRQGGSLPEQGRVLLDRDEALRIAREVVMPKLRLEVADQVGTFPQQAGSV</sequence>
<organism evidence="1 2">
    <name type="scientific">Crossiella equi</name>
    <dbReference type="NCBI Taxonomy" id="130796"/>
    <lineage>
        <taxon>Bacteria</taxon>
        <taxon>Bacillati</taxon>
        <taxon>Actinomycetota</taxon>
        <taxon>Actinomycetes</taxon>
        <taxon>Pseudonocardiales</taxon>
        <taxon>Pseudonocardiaceae</taxon>
        <taxon>Crossiella</taxon>
    </lineage>
</organism>
<dbReference type="Proteomes" id="UP001519363">
    <property type="component" value="Unassembled WGS sequence"/>
</dbReference>